<dbReference type="InterPro" id="IPR046953">
    <property type="entry name" value="Spore_GerAC-like_C"/>
</dbReference>
<protein>
    <submittedName>
        <fullName evidence="11">Ger(X)C family spore germination protein</fullName>
    </submittedName>
</protein>
<dbReference type="EMBL" id="JBHSEP010000013">
    <property type="protein sequence ID" value="MFC4600031.1"/>
    <property type="molecule type" value="Genomic_DNA"/>
</dbReference>
<organism evidence="11 12">
    <name type="scientific">Cohnella hongkongensis</name>
    <dbReference type="NCBI Taxonomy" id="178337"/>
    <lineage>
        <taxon>Bacteria</taxon>
        <taxon>Bacillati</taxon>
        <taxon>Bacillota</taxon>
        <taxon>Bacilli</taxon>
        <taxon>Bacillales</taxon>
        <taxon>Paenibacillaceae</taxon>
        <taxon>Cohnella</taxon>
    </lineage>
</organism>
<evidence type="ECO:0000256" key="2">
    <source>
        <dbReference type="ARBA" id="ARBA00007886"/>
    </source>
</evidence>
<evidence type="ECO:0000256" key="3">
    <source>
        <dbReference type="ARBA" id="ARBA00022544"/>
    </source>
</evidence>
<keyword evidence="7" id="KW-0449">Lipoprotein</keyword>
<sequence length="372" mass="41702">MMKKLRTALLAAFVLSLAGCGDRLDLENATIPLALGIDLDENGQLLMFTSSPVFMKNSQGKSLETKAKALAPRQSRAAQGAETAGLLSGKNYQVIIVGGRLLKHEGWFKLLDVLFRDPKNTTTDRMIYYPGSLEEIMDYKHPDQPILPLLLRSMVDTKSKRSETVLTTVQDLHRQVYEKGVTLAVSEIGLQEKSIVMKGTALLANNGVYKMSLNTQETGMLRILRNDEEGGISMSYRIPGAAKSGPFHTDVLSFSTTGAATRIGTSYRDGRFMFKVRITLPASLSEVLFPHHIREQPKEMEKQLSRLAQEEFDQLLERFQRKRLDPVGFGIYARAYEYKAFKEVQDRWPEAFAEAKINVEVDVKIKAIGPVR</sequence>
<dbReference type="InterPro" id="IPR057336">
    <property type="entry name" value="GerAC_N"/>
</dbReference>
<evidence type="ECO:0000256" key="1">
    <source>
        <dbReference type="ARBA" id="ARBA00004635"/>
    </source>
</evidence>
<comment type="caution">
    <text evidence="11">The sequence shown here is derived from an EMBL/GenBank/DDBJ whole genome shotgun (WGS) entry which is preliminary data.</text>
</comment>
<feature type="chain" id="PRO_5045927595" evidence="8">
    <location>
        <begin position="19"/>
        <end position="372"/>
    </location>
</feature>
<dbReference type="Gene3D" id="3.30.300.210">
    <property type="entry name" value="Nutrient germinant receptor protein C, domain 3"/>
    <property type="match status" value="1"/>
</dbReference>
<keyword evidence="4 8" id="KW-0732">Signal</keyword>
<feature type="domain" description="Spore germination GerAC-like C-terminal" evidence="9">
    <location>
        <begin position="198"/>
        <end position="369"/>
    </location>
</feature>
<feature type="domain" description="Spore germination protein N-terminal" evidence="10">
    <location>
        <begin position="22"/>
        <end position="186"/>
    </location>
</feature>
<feature type="signal peptide" evidence="8">
    <location>
        <begin position="1"/>
        <end position="18"/>
    </location>
</feature>
<dbReference type="Pfam" id="PF25198">
    <property type="entry name" value="Spore_GerAC_N"/>
    <property type="match status" value="1"/>
</dbReference>
<keyword evidence="5" id="KW-0472">Membrane</keyword>
<gene>
    <name evidence="11" type="ORF">ACFO3S_17430</name>
</gene>
<dbReference type="InterPro" id="IPR038501">
    <property type="entry name" value="Spore_GerAC_C_sf"/>
</dbReference>
<accession>A0ABV9FH34</accession>
<evidence type="ECO:0000256" key="7">
    <source>
        <dbReference type="ARBA" id="ARBA00023288"/>
    </source>
</evidence>
<dbReference type="NCBIfam" id="TIGR02887">
    <property type="entry name" value="spore_ger_x_C"/>
    <property type="match status" value="1"/>
</dbReference>
<comment type="similarity">
    <text evidence="2">Belongs to the GerABKC lipoprotein family.</text>
</comment>
<keyword evidence="3" id="KW-0309">Germination</keyword>
<keyword evidence="12" id="KW-1185">Reference proteome</keyword>
<reference evidence="12" key="1">
    <citation type="journal article" date="2019" name="Int. J. Syst. Evol. Microbiol.">
        <title>The Global Catalogue of Microorganisms (GCM) 10K type strain sequencing project: providing services to taxonomists for standard genome sequencing and annotation.</title>
        <authorList>
            <consortium name="The Broad Institute Genomics Platform"/>
            <consortium name="The Broad Institute Genome Sequencing Center for Infectious Disease"/>
            <person name="Wu L."/>
            <person name="Ma J."/>
        </authorList>
    </citation>
    <scope>NUCLEOTIDE SEQUENCE [LARGE SCALE GENOMIC DNA]</scope>
    <source>
        <strain evidence="12">CCUG 49571</strain>
    </source>
</reference>
<dbReference type="Proteomes" id="UP001596028">
    <property type="component" value="Unassembled WGS sequence"/>
</dbReference>
<evidence type="ECO:0000256" key="6">
    <source>
        <dbReference type="ARBA" id="ARBA00023139"/>
    </source>
</evidence>
<dbReference type="PANTHER" id="PTHR35789">
    <property type="entry name" value="SPORE GERMINATION PROTEIN B3"/>
    <property type="match status" value="1"/>
</dbReference>
<proteinExistence type="inferred from homology"/>
<keyword evidence="6" id="KW-0564">Palmitate</keyword>
<evidence type="ECO:0000256" key="8">
    <source>
        <dbReference type="SAM" id="SignalP"/>
    </source>
</evidence>
<name>A0ABV9FH34_9BACL</name>
<dbReference type="Pfam" id="PF05504">
    <property type="entry name" value="Spore_GerAC"/>
    <property type="match status" value="1"/>
</dbReference>
<evidence type="ECO:0000259" key="10">
    <source>
        <dbReference type="Pfam" id="PF25198"/>
    </source>
</evidence>
<dbReference type="InterPro" id="IPR008844">
    <property type="entry name" value="Spore_GerAC-like"/>
</dbReference>
<evidence type="ECO:0000256" key="4">
    <source>
        <dbReference type="ARBA" id="ARBA00022729"/>
    </source>
</evidence>
<evidence type="ECO:0000313" key="11">
    <source>
        <dbReference type="EMBL" id="MFC4600031.1"/>
    </source>
</evidence>
<evidence type="ECO:0000256" key="5">
    <source>
        <dbReference type="ARBA" id="ARBA00023136"/>
    </source>
</evidence>
<dbReference type="RefSeq" id="WP_378098773.1">
    <property type="nucleotide sequence ID" value="NZ_JBHSEP010000013.1"/>
</dbReference>
<evidence type="ECO:0000259" key="9">
    <source>
        <dbReference type="Pfam" id="PF05504"/>
    </source>
</evidence>
<evidence type="ECO:0000313" key="12">
    <source>
        <dbReference type="Proteomes" id="UP001596028"/>
    </source>
</evidence>
<comment type="subcellular location">
    <subcellularLocation>
        <location evidence="1">Membrane</location>
        <topology evidence="1">Lipid-anchor</topology>
    </subcellularLocation>
</comment>
<dbReference type="PROSITE" id="PS51257">
    <property type="entry name" value="PROKAR_LIPOPROTEIN"/>
    <property type="match status" value="1"/>
</dbReference>
<dbReference type="PANTHER" id="PTHR35789:SF1">
    <property type="entry name" value="SPORE GERMINATION PROTEIN B3"/>
    <property type="match status" value="1"/>
</dbReference>